<dbReference type="AlphaFoldDB" id="X1GPZ3"/>
<feature type="domain" description="NADPH-dependent FMN reductase-like" evidence="1">
    <location>
        <begin position="4"/>
        <end position="110"/>
    </location>
</feature>
<dbReference type="InterPro" id="IPR029039">
    <property type="entry name" value="Flavoprotein-like_sf"/>
</dbReference>
<dbReference type="SUPFAM" id="SSF52218">
    <property type="entry name" value="Flavoproteins"/>
    <property type="match status" value="1"/>
</dbReference>
<accession>X1GPZ3</accession>
<comment type="caution">
    <text evidence="2">The sequence shown here is derived from an EMBL/GenBank/DDBJ whole genome shotgun (WGS) entry which is preliminary data.</text>
</comment>
<evidence type="ECO:0000313" key="2">
    <source>
        <dbReference type="EMBL" id="GAH46940.1"/>
    </source>
</evidence>
<sequence length="194" mass="23163">MVAKIIALNGSPKGSNGTTIQFVKYIQRKYPEREIRIFHIAQKLKYYENNMGAFQELIDEIQSSKGIIWAFPLYILHVHSNYKRFIELIWERGVENAFKGKYAITISTSIHFYDHMAHNYMQGIIDDLDMKYFGYYSPYMLDINDFEKRQNFIKFIDNFFDGINRKVPTPKKFTPLKYREFEYNPGENFKVIEC</sequence>
<gene>
    <name evidence="2" type="ORF">S03H2_15158</name>
</gene>
<proteinExistence type="predicted"/>
<dbReference type="InterPro" id="IPR005025">
    <property type="entry name" value="FMN_Rdtase-like_dom"/>
</dbReference>
<dbReference type="EMBL" id="BARU01007695">
    <property type="protein sequence ID" value="GAH46940.1"/>
    <property type="molecule type" value="Genomic_DNA"/>
</dbReference>
<dbReference type="Gene3D" id="3.40.50.360">
    <property type="match status" value="1"/>
</dbReference>
<dbReference type="Pfam" id="PF03358">
    <property type="entry name" value="FMN_red"/>
    <property type="match status" value="1"/>
</dbReference>
<protein>
    <recommendedName>
        <fullName evidence="1">NADPH-dependent FMN reductase-like domain-containing protein</fullName>
    </recommendedName>
</protein>
<dbReference type="GO" id="GO:0016491">
    <property type="term" value="F:oxidoreductase activity"/>
    <property type="evidence" value="ECO:0007669"/>
    <property type="project" value="InterPro"/>
</dbReference>
<organism evidence="2">
    <name type="scientific">marine sediment metagenome</name>
    <dbReference type="NCBI Taxonomy" id="412755"/>
    <lineage>
        <taxon>unclassified sequences</taxon>
        <taxon>metagenomes</taxon>
        <taxon>ecological metagenomes</taxon>
    </lineage>
</organism>
<name>X1GPZ3_9ZZZZ</name>
<evidence type="ECO:0000259" key="1">
    <source>
        <dbReference type="Pfam" id="PF03358"/>
    </source>
</evidence>
<reference evidence="2" key="1">
    <citation type="journal article" date="2014" name="Front. Microbiol.">
        <title>High frequency of phylogenetically diverse reductive dehalogenase-homologous genes in deep subseafloor sedimentary metagenomes.</title>
        <authorList>
            <person name="Kawai M."/>
            <person name="Futagami T."/>
            <person name="Toyoda A."/>
            <person name="Takaki Y."/>
            <person name="Nishi S."/>
            <person name="Hori S."/>
            <person name="Arai W."/>
            <person name="Tsubouchi T."/>
            <person name="Morono Y."/>
            <person name="Uchiyama I."/>
            <person name="Ito T."/>
            <person name="Fujiyama A."/>
            <person name="Inagaki F."/>
            <person name="Takami H."/>
        </authorList>
    </citation>
    <scope>NUCLEOTIDE SEQUENCE</scope>
    <source>
        <strain evidence="2">Expedition CK06-06</strain>
    </source>
</reference>